<keyword evidence="1" id="KW-0812">Transmembrane</keyword>
<accession>U5DDI5</accession>
<keyword evidence="1" id="KW-1133">Transmembrane helix</keyword>
<organism evidence="2 3">
    <name type="scientific">Amborella trichopoda</name>
    <dbReference type="NCBI Taxonomy" id="13333"/>
    <lineage>
        <taxon>Eukaryota</taxon>
        <taxon>Viridiplantae</taxon>
        <taxon>Streptophyta</taxon>
        <taxon>Embryophyta</taxon>
        <taxon>Tracheophyta</taxon>
        <taxon>Spermatophyta</taxon>
        <taxon>Magnoliopsida</taxon>
        <taxon>Amborellales</taxon>
        <taxon>Amborellaceae</taxon>
        <taxon>Amborella</taxon>
    </lineage>
</organism>
<reference evidence="3" key="1">
    <citation type="journal article" date="2013" name="Science">
        <title>The Amborella genome and the evolution of flowering plants.</title>
        <authorList>
            <consortium name="Amborella Genome Project"/>
        </authorList>
    </citation>
    <scope>NUCLEOTIDE SEQUENCE [LARGE SCALE GENOMIC DNA]</scope>
</reference>
<evidence type="ECO:0000313" key="2">
    <source>
        <dbReference type="EMBL" id="ERN18473.1"/>
    </source>
</evidence>
<sequence length="107" mass="12406">ASVAMIDLPMTTTVGRWFTIEMVLRTMLSVPLMLLSIHAPKSSVQHLCWLALTILLHLEIPIFIMAIRLYRDHALEKLRITLMFVPLCPLPLMWEVPPRHLSRRLLL</sequence>
<keyword evidence="3" id="KW-1185">Reference proteome</keyword>
<dbReference type="AlphaFoldDB" id="U5DDI5"/>
<gene>
    <name evidence="2" type="ORF">AMTR_s00197p00025800</name>
</gene>
<feature type="transmembrane region" description="Helical" evidence="1">
    <location>
        <begin position="47"/>
        <end position="66"/>
    </location>
</feature>
<dbReference type="Gramene" id="ERN18473">
    <property type="protein sequence ID" value="ERN18473"/>
    <property type="gene ID" value="AMTR_s00197p00025800"/>
</dbReference>
<dbReference type="HOGENOM" id="CLU_2216616_0_0_1"/>
<feature type="non-terminal residue" evidence="2">
    <location>
        <position position="1"/>
    </location>
</feature>
<protein>
    <submittedName>
        <fullName evidence="2">Uncharacterized protein</fullName>
    </submittedName>
</protein>
<evidence type="ECO:0000313" key="3">
    <source>
        <dbReference type="Proteomes" id="UP000017836"/>
    </source>
</evidence>
<name>U5DDI5_AMBTC</name>
<feature type="transmembrane region" description="Helical" evidence="1">
    <location>
        <begin position="17"/>
        <end position="35"/>
    </location>
</feature>
<dbReference type="Proteomes" id="UP000017836">
    <property type="component" value="Unassembled WGS sequence"/>
</dbReference>
<proteinExistence type="predicted"/>
<evidence type="ECO:0000256" key="1">
    <source>
        <dbReference type="SAM" id="Phobius"/>
    </source>
</evidence>
<keyword evidence="1" id="KW-0472">Membrane</keyword>
<dbReference type="EMBL" id="KI392095">
    <property type="protein sequence ID" value="ERN18473.1"/>
    <property type="molecule type" value="Genomic_DNA"/>
</dbReference>